<dbReference type="InterPro" id="IPR052609">
    <property type="entry name" value="Ribosome_Biogenesis_Reg"/>
</dbReference>
<feature type="domain" description="Nucleolar 27S pre-rRNA processing Urb2/Npa2 C-terminal" evidence="2">
    <location>
        <begin position="1334"/>
        <end position="1561"/>
    </location>
</feature>
<reference evidence="3 4" key="1">
    <citation type="journal article" date="2016" name="Nat. Commun.">
        <title>Ectomycorrhizal ecology is imprinted in the genome of the dominant symbiotic fungus Cenococcum geophilum.</title>
        <authorList>
            <consortium name="DOE Joint Genome Institute"/>
            <person name="Peter M."/>
            <person name="Kohler A."/>
            <person name="Ohm R.A."/>
            <person name="Kuo A."/>
            <person name="Krutzmann J."/>
            <person name="Morin E."/>
            <person name="Arend M."/>
            <person name="Barry K.W."/>
            <person name="Binder M."/>
            <person name="Choi C."/>
            <person name="Clum A."/>
            <person name="Copeland A."/>
            <person name="Grisel N."/>
            <person name="Haridas S."/>
            <person name="Kipfer T."/>
            <person name="LaButti K."/>
            <person name="Lindquist E."/>
            <person name="Lipzen A."/>
            <person name="Maire R."/>
            <person name="Meier B."/>
            <person name="Mihaltcheva S."/>
            <person name="Molinier V."/>
            <person name="Murat C."/>
            <person name="Poggeler S."/>
            <person name="Quandt C.A."/>
            <person name="Sperisen C."/>
            <person name="Tritt A."/>
            <person name="Tisserant E."/>
            <person name="Crous P.W."/>
            <person name="Henrissat B."/>
            <person name="Nehls U."/>
            <person name="Egli S."/>
            <person name="Spatafora J.W."/>
            <person name="Grigoriev I.V."/>
            <person name="Martin F.M."/>
        </authorList>
    </citation>
    <scope>NUCLEOTIDE SEQUENCE [LARGE SCALE GENOMIC DNA]</scope>
    <source>
        <strain evidence="3 4">CBS 459.81</strain>
    </source>
</reference>
<evidence type="ECO:0000259" key="2">
    <source>
        <dbReference type="Pfam" id="PF10441"/>
    </source>
</evidence>
<name>A0A8E2JAY4_9PEZI</name>
<feature type="region of interest" description="Disordered" evidence="1">
    <location>
        <begin position="133"/>
        <end position="177"/>
    </location>
</feature>
<gene>
    <name evidence="3" type="ORF">K432DRAFT_361651</name>
</gene>
<evidence type="ECO:0000256" key="1">
    <source>
        <dbReference type="SAM" id="MobiDB-lite"/>
    </source>
</evidence>
<dbReference type="PANTHER" id="PTHR15682">
    <property type="entry name" value="UNHEALTHY RIBOSOME BIOGENESIS PROTEIN 2 HOMOLOG"/>
    <property type="match status" value="1"/>
</dbReference>
<accession>A0A8E2JAY4</accession>
<dbReference type="EMBL" id="KV745286">
    <property type="protein sequence ID" value="OCK75692.1"/>
    <property type="molecule type" value="Genomic_DNA"/>
</dbReference>
<dbReference type="Pfam" id="PF10441">
    <property type="entry name" value="Urb2"/>
    <property type="match status" value="1"/>
</dbReference>
<keyword evidence="4" id="KW-1185">Reference proteome</keyword>
<dbReference type="GO" id="GO:0005730">
    <property type="term" value="C:nucleolus"/>
    <property type="evidence" value="ECO:0007669"/>
    <property type="project" value="TreeGrafter"/>
</dbReference>
<dbReference type="PANTHER" id="PTHR15682:SF2">
    <property type="entry name" value="UNHEALTHY RIBOSOME BIOGENESIS PROTEIN 2 HOMOLOG"/>
    <property type="match status" value="1"/>
</dbReference>
<dbReference type="InterPro" id="IPR018849">
    <property type="entry name" value="Urb2/Npa2_C"/>
</dbReference>
<feature type="compositionally biased region" description="Basic and acidic residues" evidence="1">
    <location>
        <begin position="158"/>
        <end position="177"/>
    </location>
</feature>
<dbReference type="OrthoDB" id="160374at2759"/>
<dbReference type="Proteomes" id="UP000250266">
    <property type="component" value="Unassembled WGS sequence"/>
</dbReference>
<sequence>MAPISQSATPPSLPRLLSLDNTFPDLNDQIRQAAQIIGLPDGWDDGAAEFQCKVLRKQRFHARAEWVLRWILDKLKPQNANGIRARTNIKAWKLLKQAISLVPVINAASLLRTADYAGILERVLEENFGKDEHDKTVKRGPTQDTEAALDLSESSATAEEHLESSRKRKRLSSDTDRPMKQVALGTSGLDELFAVIANVLEAILVQSKSDGSIEDAMVAEHMKMVLRISSAQAARLLKFWLKGIFNLLTLGPEIATSVLDAPDHCLRLSPILEVWEMRTQDTKDQSDASANLFSTECLTTVATLLSILKDNTSVVHWGMCKTQGKDLPLVRKTAIQSLEQLLARHVFGPSRTAFFADVADTVNSSEKEGPRRARNLSLYLHPLNIKIGQAASFEGMSGSLPTSFEPLLSAIPQLLDIAIRCSLRHSPRKKFAERPWLQAVFVVLCECSGCPLRSPGSPSTQSAIAVLGDMLAVLTEKDVPVDYSILEDIFRFYAGMYKVSAQKSTIWWGLVAKLTALNPDIFLPKSKANTDSSGARPNDLSAILFEQISAFPAENLNSNKAIYMDDGLSIWHNFTGLLDQCGPDGHHNTVRGVLQQSILIPVLRAFAKNRDLLGFISRWHTQLTEVVSVSLAPTAGPRKRAERSIWEDFELSSALAPLLESTLTLKQTSGLFEQHGVSLSSLLDVLRNATSLTQSSELEQAFKNANSSAILVDVLLRCLCLDETVAGLEPQLKALHLGISALIEHEYFRSHADMAVVWSILSRLFALLWDIASNESPGPLHSVLDSKMIELVHENISANIQGASKEESDSAFAFLLTVCDRFRSIPSSKKSVCEHLGQALSAILQNTFPLQTESHKDGISLDEFKLDKTSIQKTFRKLELLLVRFPSLLEFIPSNLRASLFLQIYWVVSTDHTNSASDQLLQACSEFVFSNLGSNVRNDMLSALFAGIDNMSSAARNLKSQDLIEFSENLYFQIPLQALPRKHREAVLDRITDILLGKQELSREQVLRHLALMVQLMEVPNSSAKICTEPMSLIRIARIADKESIETDRNILDKLEALVKLILHHILSEKDQKRSQGYLEQIGIYLSHHDNVISLENPGYLAFVKAVMATVGKDEIFPGGNLHETIQQHFLSTFEKKMTGSTLSGLLKVGVSAPKLCDLDMMLDFLCDVPVELVGGNGAFERLKGLLQEWINPYFSPSAQLPLAKAPFMPGTWCLLHNVVARFHIYPDYNHFLRMSQGLLQLDLSAKEFRAILITFKKSLLPLDMSTKLQLLPSLLPSETDEVEVGSLPILHALISSFEHGGLDDADRKQQLSALLGKIVVYLPISSDIARFNSLLDCVNTILRDKPFLVSQFGIEALIAAILTTVCPTGPSLPPQHAPALFTRLCETTNILFSLHRSRLGGRFHLLIPLLQRLLSCFFISNATRRTKNPYLPPWIHPYSTPLTPANAISYTRLLTTLSSPTVSSVTGPQHHHNRSRKQAALVDATKKARQYAGQYIPSLIVWFCKCLLSGRLEPKVRERLMPGVWACLETVEMEALKAMSSGLGSNERAIWRGLYAEWRRTSGVGRKPE</sequence>
<protein>
    <recommendedName>
        <fullName evidence="2">Nucleolar 27S pre-rRNA processing Urb2/Npa2 C-terminal domain-containing protein</fullName>
    </recommendedName>
</protein>
<organism evidence="3 4">
    <name type="scientific">Lepidopterella palustris CBS 459.81</name>
    <dbReference type="NCBI Taxonomy" id="1314670"/>
    <lineage>
        <taxon>Eukaryota</taxon>
        <taxon>Fungi</taxon>
        <taxon>Dikarya</taxon>
        <taxon>Ascomycota</taxon>
        <taxon>Pezizomycotina</taxon>
        <taxon>Dothideomycetes</taxon>
        <taxon>Pleosporomycetidae</taxon>
        <taxon>Mytilinidiales</taxon>
        <taxon>Argynnaceae</taxon>
        <taxon>Lepidopterella</taxon>
    </lineage>
</organism>
<evidence type="ECO:0000313" key="3">
    <source>
        <dbReference type="EMBL" id="OCK75692.1"/>
    </source>
</evidence>
<dbReference type="GO" id="GO:0042254">
    <property type="term" value="P:ribosome biogenesis"/>
    <property type="evidence" value="ECO:0007669"/>
    <property type="project" value="TreeGrafter"/>
</dbReference>
<proteinExistence type="predicted"/>
<evidence type="ECO:0000313" key="4">
    <source>
        <dbReference type="Proteomes" id="UP000250266"/>
    </source>
</evidence>